<dbReference type="GO" id="GO:1901379">
    <property type="term" value="P:regulation of potassium ion transmembrane transport"/>
    <property type="evidence" value="ECO:0007669"/>
    <property type="project" value="TreeGrafter"/>
</dbReference>
<dbReference type="WBParaSite" id="maker-uti_cns_0006469-snap-gene-0.5-mRNA-1">
    <property type="protein sequence ID" value="maker-uti_cns_0006469-snap-gene-0.5-mRNA-1"/>
    <property type="gene ID" value="maker-uti_cns_0006469-snap-gene-0.5"/>
</dbReference>
<proteinExistence type="inferred from homology"/>
<comment type="similarity">
    <text evidence="1">Belongs to the shaker potassium channel beta subunit family.</text>
</comment>
<dbReference type="GO" id="GO:0044325">
    <property type="term" value="F:transmembrane transporter binding"/>
    <property type="evidence" value="ECO:0007669"/>
    <property type="project" value="TreeGrafter"/>
</dbReference>
<evidence type="ECO:0000256" key="1">
    <source>
        <dbReference type="ARBA" id="ARBA00006515"/>
    </source>
</evidence>
<sequence>SVAEDILTLAYACGINFFDTAEVYAAGRAELLLGRLLRKAGWRRSSYTVSTKIFWGGKAETERGLSRKHIVEGLQACLQRLQLDYVDIVFANRPDPLTPMEEIVRAFSFCIDRGWAFYWGTSRWVALGPFFRFFTFIFLFDVLDIVEPGLPWRSWRRTRWRGSSNLIPPVAEQVEYHMFQREKLELQMPELFAKLGLGAVVWSPLACGILSGKYDDGVPVYSRASLKGYSWLRDKILSEEGRQQQAKLKELAEVATHLDCTLAQLAIAWCVRKRPTPA</sequence>
<reference evidence="6" key="1">
    <citation type="submission" date="2016-11" db="UniProtKB">
        <authorList>
            <consortium name="WormBaseParasite"/>
        </authorList>
    </citation>
    <scope>IDENTIFICATION</scope>
</reference>
<dbReference type="PANTHER" id="PTHR43150:SF2">
    <property type="entry name" value="HYPERKINETIC, ISOFORM M"/>
    <property type="match status" value="1"/>
</dbReference>
<keyword evidence="3" id="KW-0560">Oxidoreductase</keyword>
<dbReference type="Pfam" id="PF00248">
    <property type="entry name" value="Aldo_ket_red"/>
    <property type="match status" value="2"/>
</dbReference>
<dbReference type="GO" id="GO:0015459">
    <property type="term" value="F:potassium channel regulator activity"/>
    <property type="evidence" value="ECO:0007669"/>
    <property type="project" value="TreeGrafter"/>
</dbReference>
<dbReference type="InterPro" id="IPR005399">
    <property type="entry name" value="K_chnl_volt-dep_bsu_KCNAB-rel"/>
</dbReference>
<protein>
    <submittedName>
        <fullName evidence="6">Aldo_ket_red domain-containing protein</fullName>
    </submittedName>
</protein>
<dbReference type="AlphaFoldDB" id="A0A1I8HJP4"/>
<keyword evidence="2" id="KW-0521">NADP</keyword>
<evidence type="ECO:0000313" key="6">
    <source>
        <dbReference type="WBParaSite" id="maker-uti_cns_0006469-snap-gene-0.5-mRNA-1"/>
    </source>
</evidence>
<feature type="domain" description="NADP-dependent oxidoreductase" evidence="4">
    <location>
        <begin position="163"/>
        <end position="273"/>
    </location>
</feature>
<dbReference type="SUPFAM" id="SSF51430">
    <property type="entry name" value="NAD(P)-linked oxidoreductase"/>
    <property type="match status" value="1"/>
</dbReference>
<dbReference type="InterPro" id="IPR036812">
    <property type="entry name" value="NAD(P)_OxRdtase_dom_sf"/>
</dbReference>
<dbReference type="InterPro" id="IPR023210">
    <property type="entry name" value="NADP_OxRdtase_dom"/>
</dbReference>
<dbReference type="Proteomes" id="UP000095280">
    <property type="component" value="Unplaced"/>
</dbReference>
<evidence type="ECO:0000259" key="4">
    <source>
        <dbReference type="Pfam" id="PF00248"/>
    </source>
</evidence>
<accession>A0A1I8HJP4</accession>
<feature type="domain" description="NADP-dependent oxidoreductase" evidence="4">
    <location>
        <begin position="3"/>
        <end position="124"/>
    </location>
</feature>
<organism evidence="5 6">
    <name type="scientific">Macrostomum lignano</name>
    <dbReference type="NCBI Taxonomy" id="282301"/>
    <lineage>
        <taxon>Eukaryota</taxon>
        <taxon>Metazoa</taxon>
        <taxon>Spiralia</taxon>
        <taxon>Lophotrochozoa</taxon>
        <taxon>Platyhelminthes</taxon>
        <taxon>Rhabditophora</taxon>
        <taxon>Macrostomorpha</taxon>
        <taxon>Macrostomida</taxon>
        <taxon>Macrostomidae</taxon>
        <taxon>Macrostomum</taxon>
    </lineage>
</organism>
<evidence type="ECO:0000256" key="3">
    <source>
        <dbReference type="ARBA" id="ARBA00023002"/>
    </source>
</evidence>
<evidence type="ECO:0000313" key="5">
    <source>
        <dbReference type="Proteomes" id="UP000095280"/>
    </source>
</evidence>
<keyword evidence="5" id="KW-1185">Reference proteome</keyword>
<dbReference type="PANTHER" id="PTHR43150">
    <property type="entry name" value="HYPERKINETIC, ISOFORM M"/>
    <property type="match status" value="1"/>
</dbReference>
<name>A0A1I8HJP4_9PLAT</name>
<dbReference type="GO" id="GO:0008076">
    <property type="term" value="C:voltage-gated potassium channel complex"/>
    <property type="evidence" value="ECO:0007669"/>
    <property type="project" value="TreeGrafter"/>
</dbReference>
<dbReference type="Gene3D" id="3.20.20.100">
    <property type="entry name" value="NADP-dependent oxidoreductase domain"/>
    <property type="match status" value="1"/>
</dbReference>
<dbReference type="GO" id="GO:0016491">
    <property type="term" value="F:oxidoreductase activity"/>
    <property type="evidence" value="ECO:0007669"/>
    <property type="project" value="UniProtKB-KW"/>
</dbReference>
<evidence type="ECO:0000256" key="2">
    <source>
        <dbReference type="ARBA" id="ARBA00022857"/>
    </source>
</evidence>